<dbReference type="InterPro" id="IPR057358">
    <property type="entry name" value="UBL_ZFAND1-like"/>
</dbReference>
<evidence type="ECO:0000313" key="7">
    <source>
        <dbReference type="Proteomes" id="UP001274830"/>
    </source>
</evidence>
<dbReference type="Proteomes" id="UP001274830">
    <property type="component" value="Unassembled WGS sequence"/>
</dbReference>
<keyword evidence="2 4" id="KW-0863">Zinc-finger</keyword>
<dbReference type="EMBL" id="JAUTXT010000004">
    <property type="protein sequence ID" value="KAK3678260.1"/>
    <property type="molecule type" value="Genomic_DNA"/>
</dbReference>
<name>A0AAE1C4V9_9PEZI</name>
<dbReference type="InterPro" id="IPR035896">
    <property type="entry name" value="AN1-like_Znf"/>
</dbReference>
<dbReference type="Gene3D" id="4.10.1110.10">
    <property type="entry name" value="AN1-like Zinc finger"/>
    <property type="match status" value="2"/>
</dbReference>
<dbReference type="PANTHER" id="PTHR33930:SF2">
    <property type="entry name" value="BLR3452 PROTEIN"/>
    <property type="match status" value="1"/>
</dbReference>
<dbReference type="SUPFAM" id="SSF69118">
    <property type="entry name" value="AhpD-like"/>
    <property type="match status" value="1"/>
</dbReference>
<comment type="caution">
    <text evidence="6">The sequence shown here is derived from an EMBL/GenBank/DDBJ whole genome shotgun (WGS) entry which is preliminary data.</text>
</comment>
<dbReference type="InterPro" id="IPR003779">
    <property type="entry name" value="CMD-like"/>
</dbReference>
<accession>A0AAE1C4V9</accession>
<dbReference type="Pfam" id="PF02627">
    <property type="entry name" value="CMD"/>
    <property type="match status" value="2"/>
</dbReference>
<dbReference type="AlphaFoldDB" id="A0AAE1C4V9"/>
<dbReference type="GO" id="GO:0051920">
    <property type="term" value="F:peroxiredoxin activity"/>
    <property type="evidence" value="ECO:0007669"/>
    <property type="project" value="InterPro"/>
</dbReference>
<dbReference type="SUPFAM" id="SSF118310">
    <property type="entry name" value="AN1-like Zinc finger"/>
    <property type="match status" value="2"/>
</dbReference>
<dbReference type="Gene3D" id="1.20.1290.10">
    <property type="entry name" value="AhpD-like"/>
    <property type="match status" value="1"/>
</dbReference>
<keyword evidence="1" id="KW-0479">Metal-binding</keyword>
<reference evidence="6" key="1">
    <citation type="submission" date="2023-07" db="EMBL/GenBank/DDBJ databases">
        <title>Black Yeasts Isolated from many extreme environments.</title>
        <authorList>
            <person name="Coleine C."/>
            <person name="Stajich J.E."/>
            <person name="Selbmann L."/>
        </authorList>
    </citation>
    <scope>NUCLEOTIDE SEQUENCE</scope>
    <source>
        <strain evidence="6">CCFEE 5485</strain>
    </source>
</reference>
<evidence type="ECO:0000256" key="3">
    <source>
        <dbReference type="ARBA" id="ARBA00022833"/>
    </source>
</evidence>
<dbReference type="PROSITE" id="PS51039">
    <property type="entry name" value="ZF_AN1"/>
    <property type="match status" value="1"/>
</dbReference>
<dbReference type="InterPro" id="IPR029032">
    <property type="entry name" value="AhpD-like"/>
</dbReference>
<dbReference type="Pfam" id="PF01428">
    <property type="entry name" value="zf-AN1"/>
    <property type="match status" value="2"/>
</dbReference>
<evidence type="ECO:0000313" key="6">
    <source>
        <dbReference type="EMBL" id="KAK3678260.1"/>
    </source>
</evidence>
<evidence type="ECO:0000259" key="5">
    <source>
        <dbReference type="PROSITE" id="PS51039"/>
    </source>
</evidence>
<evidence type="ECO:0000256" key="1">
    <source>
        <dbReference type="ARBA" id="ARBA00022723"/>
    </source>
</evidence>
<evidence type="ECO:0000256" key="2">
    <source>
        <dbReference type="ARBA" id="ARBA00022771"/>
    </source>
</evidence>
<sequence length="574" mass="63868">MAASRTTDPLEDATYSAMSVGEVEAIGARCQMPFCRQLDFLPFKCESCKGKFCLDHRTESSHECTHKGEWARRRAQSQQTPASRAYTQSPKPNILNHEQQCADPSCKTLINTPLVIGVHCEKCNRSYCLKHRLTYEHNCDKLTPLGARPVGQTQREKGLAAFEKLKAWGAAKRAAMPKAPASASKQAAAARVQASANMKKTAKGDEKIPVEKRIYVYVEASSETITAKIPKGTFFYSSEFNVGRTLDLAAKSLQVSNMNNRSESAEDKLRVFHVESGRLLGFGEKLAQCIQSGNTIVLLRGVGAAQNKMPYYSVHKRPDAKLTEEQQKLKQTLVDSGQEWSSTWHNILILDPAYFSAYLRLRSVPLLKRKLSPKLQELVLLACDASCTHMYEPGIKAHTTNALRAGASKEEVMETLELTSVLGVHSLSVGVPLLQEVMAEKGQSFKSDLSPQQQKAKDDFQRKRGYWSESWDGILRASPDFFEAYTHFSSVPFQQGTHNHLDAKTRELIYCAIDSATTHLYAPGLKLHIRNAIEHGATQEEIVEVFELAALMGVHTVQKGADVLMEELIANHKK</sequence>
<dbReference type="Pfam" id="PF25327">
    <property type="entry name" value="UBL_ZFAND1"/>
    <property type="match status" value="1"/>
</dbReference>
<evidence type="ECO:0000256" key="4">
    <source>
        <dbReference type="PROSITE-ProRule" id="PRU00449"/>
    </source>
</evidence>
<dbReference type="SMART" id="SM00154">
    <property type="entry name" value="ZnF_AN1"/>
    <property type="match status" value="2"/>
</dbReference>
<proteinExistence type="predicted"/>
<keyword evidence="7" id="KW-1185">Reference proteome</keyword>
<dbReference type="InterPro" id="IPR000058">
    <property type="entry name" value="Znf_AN1"/>
</dbReference>
<protein>
    <recommendedName>
        <fullName evidence="5">AN1-type domain-containing protein</fullName>
    </recommendedName>
</protein>
<dbReference type="GO" id="GO:0008270">
    <property type="term" value="F:zinc ion binding"/>
    <property type="evidence" value="ECO:0007669"/>
    <property type="project" value="UniProtKB-KW"/>
</dbReference>
<keyword evidence="3" id="KW-0862">Zinc</keyword>
<feature type="domain" description="AN1-type" evidence="5">
    <location>
        <begin position="24"/>
        <end position="72"/>
    </location>
</feature>
<organism evidence="6 7">
    <name type="scientific">Recurvomyces mirabilis</name>
    <dbReference type="NCBI Taxonomy" id="574656"/>
    <lineage>
        <taxon>Eukaryota</taxon>
        <taxon>Fungi</taxon>
        <taxon>Dikarya</taxon>
        <taxon>Ascomycota</taxon>
        <taxon>Pezizomycotina</taxon>
        <taxon>Dothideomycetes</taxon>
        <taxon>Dothideomycetidae</taxon>
        <taxon>Mycosphaerellales</taxon>
        <taxon>Teratosphaeriaceae</taxon>
        <taxon>Recurvomyces</taxon>
    </lineage>
</organism>
<gene>
    <name evidence="6" type="ORF">LTR78_001555</name>
</gene>
<dbReference type="PANTHER" id="PTHR33930">
    <property type="entry name" value="ALKYL HYDROPEROXIDE REDUCTASE AHPD"/>
    <property type="match status" value="1"/>
</dbReference>